<evidence type="ECO:0000256" key="8">
    <source>
        <dbReference type="ARBA" id="ARBA00022840"/>
    </source>
</evidence>
<feature type="domain" description="HAMP" evidence="12">
    <location>
        <begin position="214"/>
        <end position="266"/>
    </location>
</feature>
<evidence type="ECO:0000313" key="13">
    <source>
        <dbReference type="EMBL" id="HEB97762.1"/>
    </source>
</evidence>
<evidence type="ECO:0000256" key="10">
    <source>
        <dbReference type="SAM" id="Phobius"/>
    </source>
</evidence>
<keyword evidence="9" id="KW-0902">Two-component regulatory system</keyword>
<reference evidence="13" key="1">
    <citation type="journal article" date="2020" name="mSystems">
        <title>Genome- and Community-Level Interaction Insights into Carbon Utilization and Element Cycling Functions of Hydrothermarchaeota in Hydrothermal Sediment.</title>
        <authorList>
            <person name="Zhou Z."/>
            <person name="Liu Y."/>
            <person name="Xu W."/>
            <person name="Pan J."/>
            <person name="Luo Z.H."/>
            <person name="Li M."/>
        </authorList>
    </citation>
    <scope>NUCLEOTIDE SEQUENCE [LARGE SCALE GENOMIC DNA]</scope>
    <source>
        <strain evidence="13">HyVt-443</strain>
    </source>
</reference>
<dbReference type="Pfam" id="PF13185">
    <property type="entry name" value="GAF_2"/>
    <property type="match status" value="1"/>
</dbReference>
<dbReference type="GO" id="GO:0000155">
    <property type="term" value="F:phosphorelay sensor kinase activity"/>
    <property type="evidence" value="ECO:0007669"/>
    <property type="project" value="InterPro"/>
</dbReference>
<dbReference type="CDD" id="cd06225">
    <property type="entry name" value="HAMP"/>
    <property type="match status" value="1"/>
</dbReference>
<dbReference type="InterPro" id="IPR029016">
    <property type="entry name" value="GAF-like_dom_sf"/>
</dbReference>
<evidence type="ECO:0000256" key="7">
    <source>
        <dbReference type="ARBA" id="ARBA00022777"/>
    </source>
</evidence>
<dbReference type="PROSITE" id="PS50885">
    <property type="entry name" value="HAMP"/>
    <property type="match status" value="1"/>
</dbReference>
<dbReference type="SUPFAM" id="SSF158472">
    <property type="entry name" value="HAMP domain-like"/>
    <property type="match status" value="1"/>
</dbReference>
<keyword evidence="10" id="KW-1133">Transmembrane helix</keyword>
<evidence type="ECO:0000256" key="3">
    <source>
        <dbReference type="ARBA" id="ARBA00012438"/>
    </source>
</evidence>
<dbReference type="InterPro" id="IPR003018">
    <property type="entry name" value="GAF"/>
</dbReference>
<dbReference type="EC" id="2.7.13.3" evidence="3"/>
<evidence type="ECO:0000256" key="4">
    <source>
        <dbReference type="ARBA" id="ARBA00022553"/>
    </source>
</evidence>
<protein>
    <recommendedName>
        <fullName evidence="3">histidine kinase</fullName>
        <ecNumber evidence="3">2.7.13.3</ecNumber>
    </recommendedName>
</protein>
<dbReference type="SMART" id="SM00304">
    <property type="entry name" value="HAMP"/>
    <property type="match status" value="1"/>
</dbReference>
<keyword evidence="8" id="KW-0067">ATP-binding</keyword>
<dbReference type="InterPro" id="IPR003660">
    <property type="entry name" value="HAMP_dom"/>
</dbReference>
<dbReference type="CDD" id="cd00075">
    <property type="entry name" value="HATPase"/>
    <property type="match status" value="1"/>
</dbReference>
<feature type="domain" description="Histidine kinase" evidence="11">
    <location>
        <begin position="439"/>
        <end position="645"/>
    </location>
</feature>
<proteinExistence type="predicted"/>
<keyword evidence="6" id="KW-0547">Nucleotide-binding</keyword>
<keyword evidence="5" id="KW-0808">Transferase</keyword>
<feature type="transmembrane region" description="Helical" evidence="10">
    <location>
        <begin position="12"/>
        <end position="33"/>
    </location>
</feature>
<accession>A0A831WBY2</accession>
<dbReference type="InterPro" id="IPR036097">
    <property type="entry name" value="HisK_dim/P_sf"/>
</dbReference>
<dbReference type="SMART" id="SM00387">
    <property type="entry name" value="HATPase_c"/>
    <property type="match status" value="1"/>
</dbReference>
<dbReference type="PANTHER" id="PTHR43065">
    <property type="entry name" value="SENSOR HISTIDINE KINASE"/>
    <property type="match status" value="1"/>
</dbReference>
<dbReference type="InterPro" id="IPR003594">
    <property type="entry name" value="HATPase_dom"/>
</dbReference>
<evidence type="ECO:0000256" key="1">
    <source>
        <dbReference type="ARBA" id="ARBA00000085"/>
    </source>
</evidence>
<organism evidence="13">
    <name type="scientific">Sedimenticola thiotaurini</name>
    <dbReference type="NCBI Taxonomy" id="1543721"/>
    <lineage>
        <taxon>Bacteria</taxon>
        <taxon>Pseudomonadati</taxon>
        <taxon>Pseudomonadota</taxon>
        <taxon>Gammaproteobacteria</taxon>
        <taxon>Chromatiales</taxon>
        <taxon>Sedimenticolaceae</taxon>
        <taxon>Sedimenticola</taxon>
    </lineage>
</organism>
<dbReference type="Gene3D" id="3.30.565.10">
    <property type="entry name" value="Histidine kinase-like ATPase, C-terminal domain"/>
    <property type="match status" value="1"/>
</dbReference>
<evidence type="ECO:0000259" key="11">
    <source>
        <dbReference type="PROSITE" id="PS50109"/>
    </source>
</evidence>
<dbReference type="PRINTS" id="PR00344">
    <property type="entry name" value="BCTRLSENSOR"/>
</dbReference>
<dbReference type="SUPFAM" id="SSF47384">
    <property type="entry name" value="Homodimeric domain of signal transducing histidine kinase"/>
    <property type="match status" value="1"/>
</dbReference>
<keyword evidence="7" id="KW-0418">Kinase</keyword>
<dbReference type="InterPro" id="IPR004358">
    <property type="entry name" value="Sig_transdc_His_kin-like_C"/>
</dbReference>
<comment type="caution">
    <text evidence="13">The sequence shown here is derived from an EMBL/GenBank/DDBJ whole genome shotgun (WGS) entry which is preliminary data.</text>
</comment>
<dbReference type="SUPFAM" id="SSF55874">
    <property type="entry name" value="ATPase domain of HSP90 chaperone/DNA topoisomerase II/histidine kinase"/>
    <property type="match status" value="1"/>
</dbReference>
<dbReference type="EMBL" id="DRKP01000190">
    <property type="protein sequence ID" value="HEB97762.1"/>
    <property type="molecule type" value="Genomic_DNA"/>
</dbReference>
<dbReference type="Pfam" id="PF00512">
    <property type="entry name" value="HisKA"/>
    <property type="match status" value="1"/>
</dbReference>
<evidence type="ECO:0000256" key="5">
    <source>
        <dbReference type="ARBA" id="ARBA00022679"/>
    </source>
</evidence>
<dbReference type="Pfam" id="PF02518">
    <property type="entry name" value="HATPase_c"/>
    <property type="match status" value="1"/>
</dbReference>
<evidence type="ECO:0000256" key="6">
    <source>
        <dbReference type="ARBA" id="ARBA00022741"/>
    </source>
</evidence>
<dbReference type="AlphaFoldDB" id="A0A831WBY2"/>
<evidence type="ECO:0000259" key="12">
    <source>
        <dbReference type="PROSITE" id="PS50885"/>
    </source>
</evidence>
<keyword evidence="10" id="KW-0472">Membrane</keyword>
<feature type="transmembrane region" description="Helical" evidence="10">
    <location>
        <begin position="195"/>
        <end position="217"/>
    </location>
</feature>
<comment type="catalytic activity">
    <reaction evidence="1">
        <text>ATP + protein L-histidine = ADP + protein N-phospho-L-histidine.</text>
        <dbReference type="EC" id="2.7.13.3"/>
    </reaction>
</comment>
<dbReference type="PROSITE" id="PS50109">
    <property type="entry name" value="HIS_KIN"/>
    <property type="match status" value="1"/>
</dbReference>
<dbReference type="InterPro" id="IPR005467">
    <property type="entry name" value="His_kinase_dom"/>
</dbReference>
<keyword evidence="4" id="KW-0597">Phosphoprotein</keyword>
<dbReference type="Proteomes" id="UP000886251">
    <property type="component" value="Unassembled WGS sequence"/>
</dbReference>
<dbReference type="GO" id="GO:0005524">
    <property type="term" value="F:ATP binding"/>
    <property type="evidence" value="ECO:0007669"/>
    <property type="project" value="UniProtKB-KW"/>
</dbReference>
<dbReference type="SMART" id="SM00388">
    <property type="entry name" value="HisKA"/>
    <property type="match status" value="1"/>
</dbReference>
<dbReference type="InterPro" id="IPR003661">
    <property type="entry name" value="HisK_dim/P_dom"/>
</dbReference>
<dbReference type="SUPFAM" id="SSF55781">
    <property type="entry name" value="GAF domain-like"/>
    <property type="match status" value="1"/>
</dbReference>
<dbReference type="CDD" id="cd00082">
    <property type="entry name" value="HisKA"/>
    <property type="match status" value="1"/>
</dbReference>
<evidence type="ECO:0000256" key="2">
    <source>
        <dbReference type="ARBA" id="ARBA00004370"/>
    </source>
</evidence>
<comment type="subcellular location">
    <subcellularLocation>
        <location evidence="2">Membrane</location>
    </subcellularLocation>
</comment>
<dbReference type="Gene3D" id="1.10.287.130">
    <property type="match status" value="1"/>
</dbReference>
<dbReference type="PANTHER" id="PTHR43065:SF10">
    <property type="entry name" value="PEROXIDE STRESS-ACTIVATED HISTIDINE KINASE MAK3"/>
    <property type="match status" value="1"/>
</dbReference>
<dbReference type="GO" id="GO:0016020">
    <property type="term" value="C:membrane"/>
    <property type="evidence" value="ECO:0007669"/>
    <property type="project" value="UniProtKB-SubCell"/>
</dbReference>
<dbReference type="Gene3D" id="3.30.450.40">
    <property type="match status" value="1"/>
</dbReference>
<sequence>MALLRSLKLQIGAALLLIVLLFFGVFLVNQMALEEQRGYNMLLNITARLEHTARSIVNLGVNYAMNPPADAGAKQRDLKVYYQELHDQLQLFDEITNGFMSENFSTALTALDEPFRPTLEPSVHAAVATVEETWAEFRSGIGRALGMDQGNTDLARAAAFITANHMALSRALDALRNQIQLQVDNRLEQVNRLQWLTLATVTVLTLGIFAWFFIAILRPLGRAASGFQHVAQGDFGYQVSVTGDNELGRMSDAFNQLSSRLHAIFQLIDRIQQGSDLDETLCFVAEQFPALLPLDWVGALFVSGEGGTIILEKSYRDGKPVMTGRSRFRFRNTLLQQALENDQVLHIPDMKRTAENNPQYEFLNHMMNLGLGDAIFLPVTGQSPVPAVLAFATTRTGAYTQEHLELLSNIAKLITHSFGRTVKLAEHDRLAAIGTFVSGIAHEIRTPLSTVIMAIEYLQQSELPEGARKRTRLAHEEAARIARLLDEILLYAKPLKLELDSIEMGEFLSRFVASHQEIAEERGVRFLVRLETDRCLVMGDRDRLTQVLINLANNAVEAAPEGSEIEWRLARDDAGQLMVLEVINGGEPIPDEALERLFTPFFTSKPQGTGLGLPIVRRMVEAHGGDIRIRSDTTGTRVRVRIPLS</sequence>
<dbReference type="InterPro" id="IPR036890">
    <property type="entry name" value="HATPase_C_sf"/>
</dbReference>
<evidence type="ECO:0000256" key="9">
    <source>
        <dbReference type="ARBA" id="ARBA00023012"/>
    </source>
</evidence>
<keyword evidence="10" id="KW-0812">Transmembrane</keyword>
<gene>
    <name evidence="13" type="ORF">ENI96_15170</name>
</gene>
<name>A0A831WBY2_9GAMM</name>
<dbReference type="Pfam" id="PF00672">
    <property type="entry name" value="HAMP"/>
    <property type="match status" value="1"/>
</dbReference>
<dbReference type="Gene3D" id="6.10.340.10">
    <property type="match status" value="1"/>
</dbReference>